<dbReference type="InterPro" id="IPR023214">
    <property type="entry name" value="HAD_sf"/>
</dbReference>
<dbReference type="SFLD" id="SFLDG01133">
    <property type="entry name" value="C1.5.4:_Enolase-phosphatase_Li"/>
    <property type="match status" value="1"/>
</dbReference>
<dbReference type="SUPFAM" id="SSF53639">
    <property type="entry name" value="AraD/HMP-PK domain-like"/>
    <property type="match status" value="1"/>
</dbReference>
<reference evidence="10 11" key="1">
    <citation type="journal article" date="2020" name="G3 (Bethesda)">
        <title>Improved Reference Genome for Cyclotella cryptica CCMP332, a Model for Cell Wall Morphogenesis, Salinity Adaptation, and Lipid Production in Diatoms (Bacillariophyta).</title>
        <authorList>
            <person name="Roberts W.R."/>
            <person name="Downey K.M."/>
            <person name="Ruck E.C."/>
            <person name="Traller J.C."/>
            <person name="Alverson A.J."/>
        </authorList>
    </citation>
    <scope>NUCLEOTIDE SEQUENCE [LARGE SCALE GENOMIC DNA]</scope>
    <source>
        <strain evidence="10 11">CCMP332</strain>
    </source>
</reference>
<dbReference type="GO" id="GO:0016787">
    <property type="term" value="F:hydrolase activity"/>
    <property type="evidence" value="ECO:0007669"/>
    <property type="project" value="UniProtKB-KW"/>
</dbReference>
<dbReference type="NCBIfam" id="TIGR01549">
    <property type="entry name" value="HAD-SF-IA-v1"/>
    <property type="match status" value="1"/>
</dbReference>
<dbReference type="PANTHER" id="PTHR10640">
    <property type="entry name" value="METHYLTHIORIBULOSE-1-PHOSPHATE DEHYDRATASE"/>
    <property type="match status" value="1"/>
</dbReference>
<dbReference type="Pfam" id="PF00596">
    <property type="entry name" value="Aldolase_II"/>
    <property type="match status" value="1"/>
</dbReference>
<dbReference type="InterPro" id="IPR036412">
    <property type="entry name" value="HAD-like_sf"/>
</dbReference>
<dbReference type="InterPro" id="IPR017714">
    <property type="entry name" value="MethylthioRu-1-P_deHdtase_MtnB"/>
</dbReference>
<evidence type="ECO:0000313" key="11">
    <source>
        <dbReference type="Proteomes" id="UP001516023"/>
    </source>
</evidence>
<dbReference type="Gene3D" id="1.10.720.60">
    <property type="match status" value="1"/>
</dbReference>
<dbReference type="InterPro" id="IPR006439">
    <property type="entry name" value="HAD-SF_hydro_IA"/>
</dbReference>
<dbReference type="CDD" id="cd01629">
    <property type="entry name" value="HAD_EP"/>
    <property type="match status" value="1"/>
</dbReference>
<dbReference type="SFLD" id="SFLDS00003">
    <property type="entry name" value="Haloacid_Dehalogenase"/>
    <property type="match status" value="1"/>
</dbReference>
<evidence type="ECO:0000256" key="2">
    <source>
        <dbReference type="ARBA" id="ARBA00022723"/>
    </source>
</evidence>
<dbReference type="Gene3D" id="3.40.225.10">
    <property type="entry name" value="Class II aldolase/adducin N-terminal domain"/>
    <property type="match status" value="1"/>
</dbReference>
<keyword evidence="11" id="KW-1185">Reference proteome</keyword>
<evidence type="ECO:0000256" key="7">
    <source>
        <dbReference type="ARBA" id="ARBA00023268"/>
    </source>
</evidence>
<dbReference type="GO" id="GO:0016829">
    <property type="term" value="F:lyase activity"/>
    <property type="evidence" value="ECO:0007669"/>
    <property type="project" value="UniProtKB-KW"/>
</dbReference>
<dbReference type="InterPro" id="IPR023943">
    <property type="entry name" value="Enolase-ppase_E1"/>
</dbReference>
<keyword evidence="2" id="KW-0479">Metal-binding</keyword>
<protein>
    <recommendedName>
        <fullName evidence="9">Class II aldolase/adducin N-terminal domain-containing protein</fullName>
    </recommendedName>
</protein>
<sequence length="664" mass="73463">MSGLPKKSVSITEPSEDKDIPPPRRKFLHQNSLPNFTPDNYSSDEDDKFEHTDDTPGGGWTNGQIPPLFTPAVTLHPYTRSGRLALYGHHRRWINFQSSWSRIGAGSSALDAVHGESSRGESVMEKCPVEEGKTVKALVAQLCERFYYQGWATGTGGGVSIRVGGPSEGRPYRVFVAPSGVQKEDMVGDDVFEMNMDQEVVEAPKTPNLKISACTPLWFVVYKHVKSAMCVIHTHSMNAQLATMLDPTEEATVLKVTHLEMLKGVGHHAFDDILEVPIIDNRPTEDQLANQLEEAILKYPKCNAVLVRRHGIYAWGDSWEQAKAQCESFDYLFETAVKLKSMGIDCGVKPMKGTYREDASLVGVKEKETEDKPPAKKQKVGNGSLPAFNAAKAMKNDADLQLTRTTIPLVPRDSKILLLDIEGTTSSISFVKDVLFPYVRNNLMDFISNLSSEQVETHLLAIKKDFTTLESDHPSVLACRGLDETSDSAQQNLAARVIALMDHDLKKTGLKAFQSDMWDKGYKSGELAGHIYSDFKPMLDWCKSNKVRVCIYSSGAVHAQKLLFGYTEHEGDLTGYLDAHFDTTSGNKHESQSYVTIATALEAQPNQIIFVSDSEAEVKAAREAGMMAVVSVRQGNAPLKEYVKRDFPLVRSLLQICGDGDHIS</sequence>
<evidence type="ECO:0000259" key="9">
    <source>
        <dbReference type="SMART" id="SM01007"/>
    </source>
</evidence>
<evidence type="ECO:0000256" key="3">
    <source>
        <dbReference type="ARBA" id="ARBA00022801"/>
    </source>
</evidence>
<gene>
    <name evidence="10" type="ORF">HJC23_005320</name>
</gene>
<feature type="region of interest" description="Disordered" evidence="8">
    <location>
        <begin position="1"/>
        <end position="65"/>
    </location>
</feature>
<organism evidence="10 11">
    <name type="scientific">Cyclotella cryptica</name>
    <dbReference type="NCBI Taxonomy" id="29204"/>
    <lineage>
        <taxon>Eukaryota</taxon>
        <taxon>Sar</taxon>
        <taxon>Stramenopiles</taxon>
        <taxon>Ochrophyta</taxon>
        <taxon>Bacillariophyta</taxon>
        <taxon>Coscinodiscophyceae</taxon>
        <taxon>Thalassiosirophycidae</taxon>
        <taxon>Stephanodiscales</taxon>
        <taxon>Stephanodiscaceae</taxon>
        <taxon>Cyclotella</taxon>
    </lineage>
</organism>
<dbReference type="Gene3D" id="3.40.50.1000">
    <property type="entry name" value="HAD superfamily/HAD-like"/>
    <property type="match status" value="1"/>
</dbReference>
<keyword evidence="7" id="KW-0511">Multifunctional enzyme</keyword>
<keyword evidence="6" id="KW-0456">Lyase</keyword>
<dbReference type="Proteomes" id="UP001516023">
    <property type="component" value="Unassembled WGS sequence"/>
</dbReference>
<dbReference type="FunFam" id="3.40.225.10:FF:000003">
    <property type="entry name" value="Methylthioribulose-1-phosphate dehydratase"/>
    <property type="match status" value="1"/>
</dbReference>
<accession>A0ABD3P888</accession>
<dbReference type="Pfam" id="PF00702">
    <property type="entry name" value="Hydrolase"/>
    <property type="match status" value="1"/>
</dbReference>
<dbReference type="GO" id="GO:0046872">
    <property type="term" value="F:metal ion binding"/>
    <property type="evidence" value="ECO:0007669"/>
    <property type="project" value="UniProtKB-KW"/>
</dbReference>
<keyword evidence="3" id="KW-0378">Hydrolase</keyword>
<dbReference type="NCBIfam" id="TIGR01691">
    <property type="entry name" value="enolase-ppase"/>
    <property type="match status" value="1"/>
</dbReference>
<keyword evidence="1" id="KW-0028">Amino-acid biosynthesis</keyword>
<keyword evidence="5" id="KW-0486">Methionine biosynthesis</keyword>
<name>A0ABD3P888_9STRA</name>
<feature type="domain" description="Class II aldolase/adducin N-terminal" evidence="9">
    <location>
        <begin position="137"/>
        <end position="337"/>
    </location>
</feature>
<dbReference type="InterPro" id="IPR001303">
    <property type="entry name" value="Aldolase_II/adducin_N"/>
</dbReference>
<dbReference type="EMBL" id="JABMIG020000250">
    <property type="protein sequence ID" value="KAL3783827.1"/>
    <property type="molecule type" value="Genomic_DNA"/>
</dbReference>
<dbReference type="SMART" id="SM01007">
    <property type="entry name" value="Aldolase_II"/>
    <property type="match status" value="1"/>
</dbReference>
<dbReference type="SUPFAM" id="SSF56784">
    <property type="entry name" value="HAD-like"/>
    <property type="match status" value="1"/>
</dbReference>
<dbReference type="PANTHER" id="PTHR10640:SF7">
    <property type="entry name" value="METHYLTHIORIBULOSE-1-PHOSPHATE DEHYDRATASE"/>
    <property type="match status" value="1"/>
</dbReference>
<evidence type="ECO:0000256" key="6">
    <source>
        <dbReference type="ARBA" id="ARBA00023239"/>
    </source>
</evidence>
<proteinExistence type="predicted"/>
<evidence type="ECO:0000256" key="5">
    <source>
        <dbReference type="ARBA" id="ARBA00023167"/>
    </source>
</evidence>
<dbReference type="AlphaFoldDB" id="A0ABD3P888"/>
<dbReference type="GO" id="GO:0009086">
    <property type="term" value="P:methionine biosynthetic process"/>
    <property type="evidence" value="ECO:0007669"/>
    <property type="project" value="UniProtKB-KW"/>
</dbReference>
<dbReference type="SFLD" id="SFLDG01129">
    <property type="entry name" value="C1.5:_HAD__Beta-PGM__Phosphata"/>
    <property type="match status" value="1"/>
</dbReference>
<feature type="compositionally biased region" description="Polar residues" evidence="8">
    <location>
        <begin position="29"/>
        <end position="41"/>
    </location>
</feature>
<keyword evidence="4" id="KW-0862">Zinc</keyword>
<dbReference type="NCBIfam" id="TIGR03328">
    <property type="entry name" value="salvage_mtnB"/>
    <property type="match status" value="1"/>
</dbReference>
<evidence type="ECO:0000256" key="8">
    <source>
        <dbReference type="SAM" id="MobiDB-lite"/>
    </source>
</evidence>
<dbReference type="InterPro" id="IPR036409">
    <property type="entry name" value="Aldolase_II/adducin_N_sf"/>
</dbReference>
<evidence type="ECO:0000256" key="1">
    <source>
        <dbReference type="ARBA" id="ARBA00022605"/>
    </source>
</evidence>
<comment type="caution">
    <text evidence="10">The sequence shown here is derived from an EMBL/GenBank/DDBJ whole genome shotgun (WGS) entry which is preliminary data.</text>
</comment>
<evidence type="ECO:0000313" key="10">
    <source>
        <dbReference type="EMBL" id="KAL3783827.1"/>
    </source>
</evidence>
<evidence type="ECO:0000256" key="4">
    <source>
        <dbReference type="ARBA" id="ARBA00022833"/>
    </source>
</evidence>